<dbReference type="PaxDb" id="4081-Solyc07g062740.2.1"/>
<keyword evidence="3" id="KW-1185">Reference proteome</keyword>
<evidence type="ECO:0000313" key="3">
    <source>
        <dbReference type="Proteomes" id="UP000004994"/>
    </source>
</evidence>
<dbReference type="RefSeq" id="XP_004244254.1">
    <property type="nucleotide sequence ID" value="XM_004244206.5"/>
</dbReference>
<accession>A0A3Q7HHC9</accession>
<dbReference type="PANTHER" id="PTHR33785:SF5">
    <property type="entry name" value="SERINE_ARGININE REPETITIVE MATRIX PROTEIN"/>
    <property type="match status" value="1"/>
</dbReference>
<dbReference type="Gramene" id="Solyc07g062740.3.1">
    <property type="protein sequence ID" value="Solyc07g062740.3.1"/>
    <property type="gene ID" value="Solyc07g062740.3"/>
</dbReference>
<dbReference type="FunCoup" id="A0A3Q7HHC9">
    <property type="interactions" value="113"/>
</dbReference>
<dbReference type="EnsemblPlants" id="Solyc07g062740.3.1">
    <property type="protein sequence ID" value="Solyc07g062740.3.1"/>
    <property type="gene ID" value="Solyc07g062740.3"/>
</dbReference>
<evidence type="ECO:0000256" key="1">
    <source>
        <dbReference type="SAM" id="MobiDB-lite"/>
    </source>
</evidence>
<dbReference type="KEGG" id="sly:101262637"/>
<protein>
    <submittedName>
        <fullName evidence="2">Uncharacterized protein</fullName>
    </submittedName>
</protein>
<evidence type="ECO:0000313" key="2">
    <source>
        <dbReference type="EnsemblPlants" id="Solyc07g062740.3.1"/>
    </source>
</evidence>
<name>A0A3Q7HHC9_SOLLC</name>
<feature type="compositionally biased region" description="Polar residues" evidence="1">
    <location>
        <begin position="284"/>
        <end position="297"/>
    </location>
</feature>
<dbReference type="InParanoid" id="A0A3Q7HHC9"/>
<reference evidence="2" key="2">
    <citation type="submission" date="2019-01" db="UniProtKB">
        <authorList>
            <consortium name="EnsemblPlants"/>
        </authorList>
    </citation>
    <scope>IDENTIFICATION</scope>
    <source>
        <strain evidence="2">cv. Heinz 1706</strain>
    </source>
</reference>
<dbReference type="Proteomes" id="UP000004994">
    <property type="component" value="Chromosome 7"/>
</dbReference>
<gene>
    <name evidence="2" type="primary">LOC101262637</name>
</gene>
<reference evidence="2" key="1">
    <citation type="journal article" date="2012" name="Nature">
        <title>The tomato genome sequence provides insights into fleshy fruit evolution.</title>
        <authorList>
            <consortium name="Tomato Genome Consortium"/>
        </authorList>
    </citation>
    <scope>NUCLEOTIDE SEQUENCE [LARGE SCALE GENOMIC DNA]</scope>
    <source>
        <strain evidence="2">cv. Heinz 1706</strain>
    </source>
</reference>
<dbReference type="AlphaFoldDB" id="A0A3Q7HHC9"/>
<sequence length="393" mass="44505">MYVFDEMSVPTSPKSGNKMEPGMLLEESWFFGNLLDRKSRMLRCYSEPCSSSKKTQDFLSGKSMEETFSSLQKLPQVEKLNLDSRRSKPRLQRASSSSSSDQRCNLQRAPSLPVFVDYKEESHDEESDFSMGKLIRQASINEVKVPISKTLQRSNLQRAPSLPVNQESEQISDTCQVLLPKASSQNKALLESEQIHDEESDFSMGKLIRQASINKVKISPSKHTTKVNLLKTSQGNLQRAPSLPVYAKVEEIHDEENEFSMGKLIRQASLNNNARVLPPKHTSKGLTRSPSISSITKHQLRRKQGQESKTRYSSNGLEVEDLQGFKNLDLDNEKKDSVSKFANTSTPGLIEKNKKKPVGLSDLDKIRRQPYSPEDHMKEQIKYWARAVASNVR</sequence>
<dbReference type="OrthoDB" id="1875420at2759"/>
<feature type="compositionally biased region" description="Basic and acidic residues" evidence="1">
    <location>
        <begin position="362"/>
        <end position="374"/>
    </location>
</feature>
<dbReference type="PANTHER" id="PTHR33785">
    <property type="entry name" value="OS06G0550800 PROTEIN"/>
    <property type="match status" value="1"/>
</dbReference>
<proteinExistence type="predicted"/>
<dbReference type="GeneID" id="101262637"/>
<dbReference type="OMA" id="PKMANTI"/>
<feature type="region of interest" description="Disordered" evidence="1">
    <location>
        <begin position="348"/>
        <end position="374"/>
    </location>
</feature>
<feature type="region of interest" description="Disordered" evidence="1">
    <location>
        <begin position="272"/>
        <end position="314"/>
    </location>
</feature>
<organism evidence="2">
    <name type="scientific">Solanum lycopersicum</name>
    <name type="common">Tomato</name>
    <name type="synonym">Lycopersicon esculentum</name>
    <dbReference type="NCBI Taxonomy" id="4081"/>
    <lineage>
        <taxon>Eukaryota</taxon>
        <taxon>Viridiplantae</taxon>
        <taxon>Streptophyta</taxon>
        <taxon>Embryophyta</taxon>
        <taxon>Tracheophyta</taxon>
        <taxon>Spermatophyta</taxon>
        <taxon>Magnoliopsida</taxon>
        <taxon>eudicotyledons</taxon>
        <taxon>Gunneridae</taxon>
        <taxon>Pentapetalae</taxon>
        <taxon>asterids</taxon>
        <taxon>lamiids</taxon>
        <taxon>Solanales</taxon>
        <taxon>Solanaceae</taxon>
        <taxon>Solanoideae</taxon>
        <taxon>Solaneae</taxon>
        <taxon>Solanum</taxon>
        <taxon>Solanum subgen. Lycopersicon</taxon>
    </lineage>
</organism>
<feature type="region of interest" description="Disordered" evidence="1">
    <location>
        <begin position="80"/>
        <end position="105"/>
    </location>
</feature>